<protein>
    <submittedName>
        <fullName evidence="2">C2 domain-containing protein</fullName>
    </submittedName>
</protein>
<reference evidence="2" key="1">
    <citation type="submission" date="2022-11" db="UniProtKB">
        <authorList>
            <consortium name="WormBaseParasite"/>
        </authorList>
    </citation>
    <scope>IDENTIFICATION</scope>
</reference>
<sequence length="251" mass="29198">MGSLDVHVIECRDLPHFGKHNPNAAVYVSLLPDDGYLEHSKVKTKCRKHTHNPNFGEILKFPNLTKFELDDRSLQFQVYHVDPFTKKSLIGECEIRIEDYPWSSDEAIWMPLRKQLRESETIDPNQEITTRRGTLSFEISFQMKDDKNQRGDIHFLVKHGNNLTGDPPVLSKMPFVKANLLSNRKIVTSARSSLAEFQGNGLQPIWNYDIVIQNQSIEKMKTRALEISVWDRENSFNNRYIGRLVFYLCEM</sequence>
<organism evidence="1 2">
    <name type="scientific">Panagrolaimus sp. JU765</name>
    <dbReference type="NCBI Taxonomy" id="591449"/>
    <lineage>
        <taxon>Eukaryota</taxon>
        <taxon>Metazoa</taxon>
        <taxon>Ecdysozoa</taxon>
        <taxon>Nematoda</taxon>
        <taxon>Chromadorea</taxon>
        <taxon>Rhabditida</taxon>
        <taxon>Tylenchina</taxon>
        <taxon>Panagrolaimomorpha</taxon>
        <taxon>Panagrolaimoidea</taxon>
        <taxon>Panagrolaimidae</taxon>
        <taxon>Panagrolaimus</taxon>
    </lineage>
</organism>
<proteinExistence type="predicted"/>
<accession>A0AC34QJ69</accession>
<dbReference type="Proteomes" id="UP000887576">
    <property type="component" value="Unplaced"/>
</dbReference>
<dbReference type="WBParaSite" id="JU765_v2.g16887.t1">
    <property type="protein sequence ID" value="JU765_v2.g16887.t1"/>
    <property type="gene ID" value="JU765_v2.g16887"/>
</dbReference>
<name>A0AC34QJ69_9BILA</name>
<evidence type="ECO:0000313" key="2">
    <source>
        <dbReference type="WBParaSite" id="JU765_v2.g16887.t1"/>
    </source>
</evidence>
<evidence type="ECO:0000313" key="1">
    <source>
        <dbReference type="Proteomes" id="UP000887576"/>
    </source>
</evidence>